<feature type="transmembrane region" description="Helical" evidence="1">
    <location>
        <begin position="75"/>
        <end position="104"/>
    </location>
</feature>
<dbReference type="Proteomes" id="UP000320791">
    <property type="component" value="Unassembled WGS sequence"/>
</dbReference>
<dbReference type="AlphaFoldDB" id="A0A5C5TUD5"/>
<keyword evidence="3" id="KW-1185">Reference proteome</keyword>
<dbReference type="InterPro" id="IPR045590">
    <property type="entry name" value="DUF6463"/>
</dbReference>
<gene>
    <name evidence="2" type="ORF">FRX94_12320</name>
</gene>
<organism evidence="2 3">
    <name type="scientific">Corynebacterium canis</name>
    <dbReference type="NCBI Taxonomy" id="679663"/>
    <lineage>
        <taxon>Bacteria</taxon>
        <taxon>Bacillati</taxon>
        <taxon>Actinomycetota</taxon>
        <taxon>Actinomycetes</taxon>
        <taxon>Mycobacteriales</taxon>
        <taxon>Corynebacteriaceae</taxon>
        <taxon>Corynebacterium</taxon>
    </lineage>
</organism>
<dbReference type="OrthoDB" id="2285053at2"/>
<dbReference type="Pfam" id="PF20064">
    <property type="entry name" value="DUF6463"/>
    <property type="match status" value="1"/>
</dbReference>
<keyword evidence="1" id="KW-0812">Transmembrane</keyword>
<proteinExistence type="predicted"/>
<evidence type="ECO:0000313" key="3">
    <source>
        <dbReference type="Proteomes" id="UP000320791"/>
    </source>
</evidence>
<keyword evidence="1" id="KW-0472">Membrane</keyword>
<keyword evidence="1" id="KW-1133">Transmembrane helix</keyword>
<evidence type="ECO:0000256" key="1">
    <source>
        <dbReference type="SAM" id="Phobius"/>
    </source>
</evidence>
<accession>A0A5C5TUD5</accession>
<reference evidence="2 3" key="1">
    <citation type="submission" date="2019-08" db="EMBL/GenBank/DDBJ databases">
        <authorList>
            <person name="Lei W."/>
        </authorList>
    </citation>
    <scope>NUCLEOTIDE SEQUENCE [LARGE SCALE GENOMIC DNA]</scope>
    <source>
        <strain evidence="2 3">CCUG 58627</strain>
    </source>
</reference>
<dbReference type="EMBL" id="VOHM01000040">
    <property type="protein sequence ID" value="TWT17504.1"/>
    <property type="molecule type" value="Genomic_DNA"/>
</dbReference>
<feature type="transmembrane region" description="Helical" evidence="1">
    <location>
        <begin position="46"/>
        <end position="63"/>
    </location>
</feature>
<sequence length="117" mass="12438">MQKWAGLLLVCMGVVHSMLSDWAHLNAAARQGWWMSVDTLPESRALWFFVAGIALIIIGLLALNSLTTRLAAAMLVLLLMLVLYTGTGLLGAGIGVIAGLLLLLGNLLPTQRTNNAA</sequence>
<comment type="caution">
    <text evidence="2">The sequence shown here is derived from an EMBL/GenBank/DDBJ whole genome shotgun (WGS) entry which is preliminary data.</text>
</comment>
<dbReference type="RefSeq" id="WP_146325645.1">
    <property type="nucleotide sequence ID" value="NZ_BAABLR010000058.1"/>
</dbReference>
<evidence type="ECO:0000313" key="2">
    <source>
        <dbReference type="EMBL" id="TWT17504.1"/>
    </source>
</evidence>
<name>A0A5C5TUD5_9CORY</name>
<protein>
    <submittedName>
        <fullName evidence="2">Uncharacterized protein</fullName>
    </submittedName>
</protein>